<evidence type="ECO:0000313" key="3">
    <source>
        <dbReference type="EMBL" id="ACY12995.1"/>
    </source>
</evidence>
<accession>D0LIW6</accession>
<keyword evidence="2" id="KW-0732">Signal</keyword>
<name>D0LIW6_HALO1</name>
<feature type="compositionally biased region" description="Pro residues" evidence="1">
    <location>
        <begin position="145"/>
        <end position="155"/>
    </location>
</feature>
<organism evidence="3 4">
    <name type="scientific">Haliangium ochraceum (strain DSM 14365 / JCM 11303 / SMP-2)</name>
    <dbReference type="NCBI Taxonomy" id="502025"/>
    <lineage>
        <taxon>Bacteria</taxon>
        <taxon>Pseudomonadati</taxon>
        <taxon>Myxococcota</taxon>
        <taxon>Polyangia</taxon>
        <taxon>Haliangiales</taxon>
        <taxon>Kofleriaceae</taxon>
        <taxon>Haliangium</taxon>
    </lineage>
</organism>
<evidence type="ECO:0000313" key="4">
    <source>
        <dbReference type="Proteomes" id="UP000001880"/>
    </source>
</evidence>
<gene>
    <name evidence="3" type="ordered locus">Hoch_0354</name>
</gene>
<feature type="compositionally biased region" description="Pro residues" evidence="1">
    <location>
        <begin position="256"/>
        <end position="265"/>
    </location>
</feature>
<feature type="compositionally biased region" description="Low complexity" evidence="1">
    <location>
        <begin position="200"/>
        <end position="229"/>
    </location>
</feature>
<dbReference type="STRING" id="502025.Hoch_0354"/>
<keyword evidence="4" id="KW-1185">Reference proteome</keyword>
<feature type="chain" id="PRO_5003010637" evidence="2">
    <location>
        <begin position="29"/>
        <end position="453"/>
    </location>
</feature>
<evidence type="ECO:0000256" key="2">
    <source>
        <dbReference type="SAM" id="SignalP"/>
    </source>
</evidence>
<feature type="region of interest" description="Disordered" evidence="1">
    <location>
        <begin position="140"/>
        <end position="281"/>
    </location>
</feature>
<feature type="compositionally biased region" description="Low complexity" evidence="1">
    <location>
        <begin position="266"/>
        <end position="275"/>
    </location>
</feature>
<proteinExistence type="predicted"/>
<reference evidence="3 4" key="1">
    <citation type="journal article" date="2010" name="Stand. Genomic Sci.">
        <title>Complete genome sequence of Haliangium ochraceum type strain (SMP-2).</title>
        <authorList>
            <consortium name="US DOE Joint Genome Institute (JGI-PGF)"/>
            <person name="Ivanova N."/>
            <person name="Daum C."/>
            <person name="Lang E."/>
            <person name="Abt B."/>
            <person name="Kopitz M."/>
            <person name="Saunders E."/>
            <person name="Lapidus A."/>
            <person name="Lucas S."/>
            <person name="Glavina Del Rio T."/>
            <person name="Nolan M."/>
            <person name="Tice H."/>
            <person name="Copeland A."/>
            <person name="Cheng J.F."/>
            <person name="Chen F."/>
            <person name="Bruce D."/>
            <person name="Goodwin L."/>
            <person name="Pitluck S."/>
            <person name="Mavromatis K."/>
            <person name="Pati A."/>
            <person name="Mikhailova N."/>
            <person name="Chen A."/>
            <person name="Palaniappan K."/>
            <person name="Land M."/>
            <person name="Hauser L."/>
            <person name="Chang Y.J."/>
            <person name="Jeffries C.D."/>
            <person name="Detter J.C."/>
            <person name="Brettin T."/>
            <person name="Rohde M."/>
            <person name="Goker M."/>
            <person name="Bristow J."/>
            <person name="Markowitz V."/>
            <person name="Eisen J.A."/>
            <person name="Hugenholtz P."/>
            <person name="Kyrpides N.C."/>
            <person name="Klenk H.P."/>
        </authorList>
    </citation>
    <scope>NUCLEOTIDE SEQUENCE [LARGE SCALE GENOMIC DNA]</scope>
    <source>
        <strain evidence="4">DSM 14365 / CIP 107738 / JCM 11303 / AJ 13395 / SMP-2</strain>
    </source>
</reference>
<sequence length="453" mass="45050">MKPMGSVAVLLVSMLGLPAVLHAQTAPAAPAAPAVEDAWGDASELDEASADDALAALSGVLPFTRAELEEALVPRLRAAPIAVRAAVYRQRVAVRGATGDAEVMLGARARTIPLGAREGAAAARIIALVLVDLASRSAASDSAPLPLPFPLPAPAPAEAEADAEPASEAPPATPPSPAANREETTPTSATVAAPAPPPVAVASPPEDAPGARGGAPSAASSLQNAVTRAFPPPPPPRASGGPSPAVSAPAQESPSPLSPASPSSPTPSVATAAQAGPHGADSPRTLRFAAFGGMALGAVSEDGLLRSVGVGVGVGVGGWRLAGELAWVHLSAAALEPSSGAAVTTALDGAGLRVELGRALGPLELSLGALAAPYALRVAVADSMDENRRSVLLAGTAALRGQFVLRGPWRLLAGIGVDAFGRKVEVRTTEVVLASTPRVALWGQLGLAWEGRL</sequence>
<evidence type="ECO:0000256" key="1">
    <source>
        <dbReference type="SAM" id="MobiDB-lite"/>
    </source>
</evidence>
<protein>
    <submittedName>
        <fullName evidence="3">Uncharacterized protein</fullName>
    </submittedName>
</protein>
<feature type="compositionally biased region" description="Low complexity" evidence="1">
    <location>
        <begin position="238"/>
        <end position="255"/>
    </location>
</feature>
<dbReference type="Proteomes" id="UP000001880">
    <property type="component" value="Chromosome"/>
</dbReference>
<dbReference type="AlphaFoldDB" id="D0LIW6"/>
<feature type="signal peptide" evidence="2">
    <location>
        <begin position="1"/>
        <end position="28"/>
    </location>
</feature>
<dbReference type="HOGENOM" id="CLU_603779_0_0_7"/>
<dbReference type="EMBL" id="CP001804">
    <property type="protein sequence ID" value="ACY12995.1"/>
    <property type="molecule type" value="Genomic_DNA"/>
</dbReference>
<dbReference type="KEGG" id="hoh:Hoch_0354"/>